<feature type="transmembrane region" description="Helical" evidence="1">
    <location>
        <begin position="51"/>
        <end position="75"/>
    </location>
</feature>
<name>A0A511ZKJ4_9BACI</name>
<dbReference type="Proteomes" id="UP000321558">
    <property type="component" value="Unassembled WGS sequence"/>
</dbReference>
<protein>
    <submittedName>
        <fullName evidence="2">Uncharacterized protein</fullName>
    </submittedName>
</protein>
<keyword evidence="3" id="KW-1185">Reference proteome</keyword>
<comment type="caution">
    <text evidence="2">The sequence shown here is derived from an EMBL/GenBank/DDBJ whole genome shotgun (WGS) entry which is preliminary data.</text>
</comment>
<keyword evidence="1" id="KW-0472">Membrane</keyword>
<dbReference type="AlphaFoldDB" id="A0A511ZKJ4"/>
<accession>A0A511ZKJ4</accession>
<dbReference type="RefSeq" id="WP_147210884.1">
    <property type="nucleotide sequence ID" value="NZ_BJYM01000010.1"/>
</dbReference>
<evidence type="ECO:0000256" key="1">
    <source>
        <dbReference type="SAM" id="Phobius"/>
    </source>
</evidence>
<dbReference type="OrthoDB" id="9832849at2"/>
<sequence length="217" mass="25258">MLGELLNVIKFLLEIFKGNVPIMQLYIMVGVLLLAVVCEIIYEMKNGKHRLWYLIIERTFLNIVGLLFYISFYMFGLKTLLNIWPSLILNNSIEAVSWLAINSYMSFVLLIPLGVYTVKSRNFKFKVFGVSSHLILTGVIITLVNRYFAFNIDFPVLLGILNTLVNSGLTFFLIKFGYNNEERQNIHENYTRRLLLDRKSSFFLRGIKKISFIPIYC</sequence>
<feature type="transmembrane region" description="Helical" evidence="1">
    <location>
        <begin position="127"/>
        <end position="148"/>
    </location>
</feature>
<proteinExistence type="predicted"/>
<keyword evidence="1" id="KW-0812">Transmembrane</keyword>
<feature type="transmembrane region" description="Helical" evidence="1">
    <location>
        <begin position="95"/>
        <end position="115"/>
    </location>
</feature>
<feature type="transmembrane region" description="Helical" evidence="1">
    <location>
        <begin position="20"/>
        <end position="42"/>
    </location>
</feature>
<evidence type="ECO:0000313" key="3">
    <source>
        <dbReference type="Proteomes" id="UP000321558"/>
    </source>
</evidence>
<keyword evidence="1" id="KW-1133">Transmembrane helix</keyword>
<gene>
    <name evidence="2" type="ORF">OSO01_26780</name>
</gene>
<evidence type="ECO:0000313" key="2">
    <source>
        <dbReference type="EMBL" id="GEN87939.1"/>
    </source>
</evidence>
<organism evidence="2 3">
    <name type="scientific">Oceanobacillus sojae</name>
    <dbReference type="NCBI Taxonomy" id="582851"/>
    <lineage>
        <taxon>Bacteria</taxon>
        <taxon>Bacillati</taxon>
        <taxon>Bacillota</taxon>
        <taxon>Bacilli</taxon>
        <taxon>Bacillales</taxon>
        <taxon>Bacillaceae</taxon>
        <taxon>Oceanobacillus</taxon>
    </lineage>
</organism>
<dbReference type="EMBL" id="BJYM01000010">
    <property type="protein sequence ID" value="GEN87939.1"/>
    <property type="molecule type" value="Genomic_DNA"/>
</dbReference>
<feature type="transmembrane region" description="Helical" evidence="1">
    <location>
        <begin position="154"/>
        <end position="174"/>
    </location>
</feature>
<reference evidence="2 3" key="1">
    <citation type="submission" date="2019-07" db="EMBL/GenBank/DDBJ databases">
        <title>Whole genome shotgun sequence of Oceanobacillus sojae NBRC 105379.</title>
        <authorList>
            <person name="Hosoyama A."/>
            <person name="Uohara A."/>
            <person name="Ohji S."/>
            <person name="Ichikawa N."/>
        </authorList>
    </citation>
    <scope>NUCLEOTIDE SEQUENCE [LARGE SCALE GENOMIC DNA]</scope>
    <source>
        <strain evidence="2 3">NBRC 105379</strain>
    </source>
</reference>